<sequence>MGPEENTEITSEDYLTMMGFVLGPSGSDAIADSLITIELTVEGELVSQSGGRVEDGVAIFEVPLLDLLLLHEPIDLQVVFR</sequence>
<evidence type="ECO:0000313" key="2">
    <source>
        <dbReference type="Proteomes" id="UP001174909"/>
    </source>
</evidence>
<organism evidence="1 2">
    <name type="scientific">Geodia barretti</name>
    <name type="common">Barrett's horny sponge</name>
    <dbReference type="NCBI Taxonomy" id="519541"/>
    <lineage>
        <taxon>Eukaryota</taxon>
        <taxon>Metazoa</taxon>
        <taxon>Porifera</taxon>
        <taxon>Demospongiae</taxon>
        <taxon>Heteroscleromorpha</taxon>
        <taxon>Tetractinellida</taxon>
        <taxon>Astrophorina</taxon>
        <taxon>Geodiidae</taxon>
        <taxon>Geodia</taxon>
    </lineage>
</organism>
<keyword evidence="2" id="KW-1185">Reference proteome</keyword>
<gene>
    <name evidence="1" type="ORF">GBAR_LOCUS6717</name>
</gene>
<dbReference type="Proteomes" id="UP001174909">
    <property type="component" value="Unassembled WGS sequence"/>
</dbReference>
<evidence type="ECO:0000313" key="1">
    <source>
        <dbReference type="EMBL" id="CAI8010166.1"/>
    </source>
</evidence>
<comment type="caution">
    <text evidence="1">The sequence shown here is derived from an EMBL/GenBank/DDBJ whole genome shotgun (WGS) entry which is preliminary data.</text>
</comment>
<dbReference type="AlphaFoldDB" id="A0AA35WAK9"/>
<name>A0AA35WAK9_GEOBA</name>
<accession>A0AA35WAK9</accession>
<reference evidence="1" key="1">
    <citation type="submission" date="2023-03" db="EMBL/GenBank/DDBJ databases">
        <authorList>
            <person name="Steffen K."/>
            <person name="Cardenas P."/>
        </authorList>
    </citation>
    <scope>NUCLEOTIDE SEQUENCE</scope>
</reference>
<protein>
    <submittedName>
        <fullName evidence="1">Uncharacterized protein</fullName>
    </submittedName>
</protein>
<proteinExistence type="predicted"/>
<dbReference type="EMBL" id="CASHTH010001011">
    <property type="protein sequence ID" value="CAI8010166.1"/>
    <property type="molecule type" value="Genomic_DNA"/>
</dbReference>